<dbReference type="EMBL" id="JACXVP010000002">
    <property type="protein sequence ID" value="KAG5621988.1"/>
    <property type="molecule type" value="Genomic_DNA"/>
</dbReference>
<proteinExistence type="predicted"/>
<reference evidence="1 2" key="1">
    <citation type="submission" date="2020-09" db="EMBL/GenBank/DDBJ databases">
        <title>De no assembly of potato wild relative species, Solanum commersonii.</title>
        <authorList>
            <person name="Cho K."/>
        </authorList>
    </citation>
    <scope>NUCLEOTIDE SEQUENCE [LARGE SCALE GENOMIC DNA]</scope>
    <source>
        <strain evidence="1">LZ3.2</strain>
        <tissue evidence="1">Leaf</tissue>
    </source>
</reference>
<evidence type="ECO:0000313" key="2">
    <source>
        <dbReference type="Proteomes" id="UP000824120"/>
    </source>
</evidence>
<dbReference type="Proteomes" id="UP000824120">
    <property type="component" value="Chromosome 2"/>
</dbReference>
<accession>A0A9J6ACF1</accession>
<dbReference type="OrthoDB" id="1257570at2759"/>
<name>A0A9J6ACF1_SOLCO</name>
<keyword evidence="2" id="KW-1185">Reference proteome</keyword>
<comment type="caution">
    <text evidence="1">The sequence shown here is derived from an EMBL/GenBank/DDBJ whole genome shotgun (WGS) entry which is preliminary data.</text>
</comment>
<organism evidence="1 2">
    <name type="scientific">Solanum commersonii</name>
    <name type="common">Commerson's wild potato</name>
    <name type="synonym">Commerson's nightshade</name>
    <dbReference type="NCBI Taxonomy" id="4109"/>
    <lineage>
        <taxon>Eukaryota</taxon>
        <taxon>Viridiplantae</taxon>
        <taxon>Streptophyta</taxon>
        <taxon>Embryophyta</taxon>
        <taxon>Tracheophyta</taxon>
        <taxon>Spermatophyta</taxon>
        <taxon>Magnoliopsida</taxon>
        <taxon>eudicotyledons</taxon>
        <taxon>Gunneridae</taxon>
        <taxon>Pentapetalae</taxon>
        <taxon>asterids</taxon>
        <taxon>lamiids</taxon>
        <taxon>Solanales</taxon>
        <taxon>Solanaceae</taxon>
        <taxon>Solanoideae</taxon>
        <taxon>Solaneae</taxon>
        <taxon>Solanum</taxon>
    </lineage>
</organism>
<evidence type="ECO:0000313" key="1">
    <source>
        <dbReference type="EMBL" id="KAG5621988.1"/>
    </source>
</evidence>
<dbReference type="AlphaFoldDB" id="A0A9J6ACF1"/>
<gene>
    <name evidence="1" type="ORF">H5410_007206</name>
</gene>
<sequence>MISRKMKSLEDAMRCLREFDSSQSVKYKELCTFPEVELPPGYKIPKVDKFSGSRNPFFHLKIYCEKLIGVGNNEGIRIKISVTKLKSKLTECFREYAIRWREEAARVHPLMEES</sequence>
<protein>
    <submittedName>
        <fullName evidence="1">Uncharacterized protein</fullName>
    </submittedName>
</protein>